<feature type="compositionally biased region" description="Polar residues" evidence="1">
    <location>
        <begin position="61"/>
        <end position="70"/>
    </location>
</feature>
<feature type="region of interest" description="Disordered" evidence="1">
    <location>
        <begin position="47"/>
        <end position="70"/>
    </location>
</feature>
<name>A0A8T0QLL6_PANVG</name>
<accession>A0A8T0QLL6</accession>
<comment type="caution">
    <text evidence="2">The sequence shown here is derived from an EMBL/GenBank/DDBJ whole genome shotgun (WGS) entry which is preliminary data.</text>
</comment>
<gene>
    <name evidence="2" type="ORF">PVAP13_7KG120766</name>
</gene>
<protein>
    <submittedName>
        <fullName evidence="2">Uncharacterized protein</fullName>
    </submittedName>
</protein>
<dbReference type="Proteomes" id="UP000823388">
    <property type="component" value="Chromosome 7K"/>
</dbReference>
<dbReference type="AlphaFoldDB" id="A0A8T0QLL6"/>
<dbReference type="EMBL" id="CM029049">
    <property type="protein sequence ID" value="KAG2571816.1"/>
    <property type="molecule type" value="Genomic_DNA"/>
</dbReference>
<organism evidence="2 3">
    <name type="scientific">Panicum virgatum</name>
    <name type="common">Blackwell switchgrass</name>
    <dbReference type="NCBI Taxonomy" id="38727"/>
    <lineage>
        <taxon>Eukaryota</taxon>
        <taxon>Viridiplantae</taxon>
        <taxon>Streptophyta</taxon>
        <taxon>Embryophyta</taxon>
        <taxon>Tracheophyta</taxon>
        <taxon>Spermatophyta</taxon>
        <taxon>Magnoliopsida</taxon>
        <taxon>Liliopsida</taxon>
        <taxon>Poales</taxon>
        <taxon>Poaceae</taxon>
        <taxon>PACMAD clade</taxon>
        <taxon>Panicoideae</taxon>
        <taxon>Panicodae</taxon>
        <taxon>Paniceae</taxon>
        <taxon>Panicinae</taxon>
        <taxon>Panicum</taxon>
        <taxon>Panicum sect. Hiantes</taxon>
    </lineage>
</organism>
<evidence type="ECO:0000313" key="3">
    <source>
        <dbReference type="Proteomes" id="UP000823388"/>
    </source>
</evidence>
<evidence type="ECO:0000256" key="1">
    <source>
        <dbReference type="SAM" id="MobiDB-lite"/>
    </source>
</evidence>
<keyword evidence="3" id="KW-1185">Reference proteome</keyword>
<proteinExistence type="predicted"/>
<evidence type="ECO:0000313" key="2">
    <source>
        <dbReference type="EMBL" id="KAG2571816.1"/>
    </source>
</evidence>
<reference evidence="2" key="1">
    <citation type="submission" date="2020-05" db="EMBL/GenBank/DDBJ databases">
        <title>WGS assembly of Panicum virgatum.</title>
        <authorList>
            <person name="Lovell J.T."/>
            <person name="Jenkins J."/>
            <person name="Shu S."/>
            <person name="Juenger T.E."/>
            <person name="Schmutz J."/>
        </authorList>
    </citation>
    <scope>NUCLEOTIDE SEQUENCE</scope>
    <source>
        <strain evidence="2">AP13</strain>
    </source>
</reference>
<sequence>MLLPETNFFLSPHGSLPTCAYPLVRSPGHPRRRPPFPFPFPLFRTASGGRASLPPPPRSTGLPSSTPTCHGSSQFRFSFVFPGARGPEEGGPAKNFHYRK</sequence>